<dbReference type="Gene3D" id="2.60.40.10">
    <property type="entry name" value="Immunoglobulins"/>
    <property type="match status" value="1"/>
</dbReference>
<feature type="domain" description="Peptidase S8/S53" evidence="10">
    <location>
        <begin position="220"/>
        <end position="700"/>
    </location>
</feature>
<dbReference type="PRINTS" id="PR00723">
    <property type="entry name" value="SUBTILISIN"/>
</dbReference>
<dbReference type="PROSITE" id="PS51892">
    <property type="entry name" value="SUBTILASE"/>
    <property type="match status" value="1"/>
</dbReference>
<dbReference type="Pfam" id="PF17766">
    <property type="entry name" value="fn3_6"/>
    <property type="match status" value="1"/>
</dbReference>
<feature type="active site" description="Charge relay system" evidence="7 8">
    <location>
        <position position="664"/>
    </location>
</feature>
<gene>
    <name evidence="14" type="ordered locus">GNIT_3087</name>
</gene>
<dbReference type="InterPro" id="IPR003137">
    <property type="entry name" value="PA_domain"/>
</dbReference>
<dbReference type="RefSeq" id="WP_014110053.1">
    <property type="nucleotide sequence ID" value="NC_016041.1"/>
</dbReference>
<keyword evidence="3 8" id="KW-0645">Protease</keyword>
<evidence type="ECO:0000256" key="6">
    <source>
        <dbReference type="ARBA" id="ARBA00022825"/>
    </source>
</evidence>
<protein>
    <submittedName>
        <fullName evidence="14">Peptidase S8 and S53, subtilisin, kexin, sedolisin</fullName>
    </submittedName>
</protein>
<dbReference type="InterPro" id="IPR037045">
    <property type="entry name" value="S8pro/Inhibitor_I9_sf"/>
</dbReference>
<dbReference type="eggNOG" id="COG1404">
    <property type="taxonomic scope" value="Bacteria"/>
</dbReference>
<comment type="similarity">
    <text evidence="1 8">Belongs to the peptidase S8 family.</text>
</comment>
<dbReference type="Pfam" id="PF00082">
    <property type="entry name" value="Peptidase_S8"/>
    <property type="match status" value="1"/>
</dbReference>
<evidence type="ECO:0000259" key="12">
    <source>
        <dbReference type="Pfam" id="PF05922"/>
    </source>
</evidence>
<dbReference type="InterPro" id="IPR045051">
    <property type="entry name" value="SBT"/>
</dbReference>
<dbReference type="Proteomes" id="UP000009282">
    <property type="component" value="Chromosome"/>
</dbReference>
<evidence type="ECO:0000259" key="11">
    <source>
        <dbReference type="Pfam" id="PF02225"/>
    </source>
</evidence>
<dbReference type="PANTHER" id="PTHR10795">
    <property type="entry name" value="PROPROTEIN CONVERTASE SUBTILISIN/KEXIN"/>
    <property type="match status" value="1"/>
</dbReference>
<dbReference type="Gene3D" id="2.60.120.380">
    <property type="match status" value="1"/>
</dbReference>
<feature type="signal peptide" evidence="9">
    <location>
        <begin position="1"/>
        <end position="21"/>
    </location>
</feature>
<dbReference type="NCBIfam" id="TIGR03501">
    <property type="entry name" value="GlyGly_CTERM"/>
    <property type="match status" value="1"/>
</dbReference>
<keyword evidence="6 8" id="KW-0720">Serine protease</keyword>
<keyword evidence="2" id="KW-0964">Secreted</keyword>
<feature type="domain" description="Inhibitor I9" evidence="12">
    <location>
        <begin position="75"/>
        <end position="191"/>
    </location>
</feature>
<dbReference type="InterPro" id="IPR020008">
    <property type="entry name" value="GlyGly_CTERM"/>
</dbReference>
<evidence type="ECO:0000256" key="2">
    <source>
        <dbReference type="ARBA" id="ARBA00022525"/>
    </source>
</evidence>
<proteinExistence type="inferred from homology"/>
<dbReference type="PROSITE" id="PS00136">
    <property type="entry name" value="SUBTILASE_ASP"/>
    <property type="match status" value="1"/>
</dbReference>
<dbReference type="InterPro" id="IPR041469">
    <property type="entry name" value="Subtilisin-like_FN3"/>
</dbReference>
<dbReference type="InterPro" id="IPR010259">
    <property type="entry name" value="S8pro/Inhibitor_I9"/>
</dbReference>
<evidence type="ECO:0000256" key="7">
    <source>
        <dbReference type="PIRSR" id="PIRSR615500-1"/>
    </source>
</evidence>
<name>G4QIM7_GLANF</name>
<feature type="active site" description="Charge relay system" evidence="7 8">
    <location>
        <position position="307"/>
    </location>
</feature>
<dbReference type="InterPro" id="IPR000209">
    <property type="entry name" value="Peptidase_S8/S53_dom"/>
</dbReference>
<evidence type="ECO:0000259" key="13">
    <source>
        <dbReference type="Pfam" id="PF17766"/>
    </source>
</evidence>
<evidence type="ECO:0000256" key="4">
    <source>
        <dbReference type="ARBA" id="ARBA00022729"/>
    </source>
</evidence>
<evidence type="ECO:0000256" key="5">
    <source>
        <dbReference type="ARBA" id="ARBA00022801"/>
    </source>
</evidence>
<dbReference type="KEGG" id="gni:GNIT_3087"/>
<evidence type="ECO:0000313" key="15">
    <source>
        <dbReference type="Proteomes" id="UP000009282"/>
    </source>
</evidence>
<dbReference type="Gene3D" id="3.50.30.30">
    <property type="match status" value="1"/>
</dbReference>
<dbReference type="InterPro" id="IPR013783">
    <property type="entry name" value="Ig-like_fold"/>
</dbReference>
<keyword evidence="4 9" id="KW-0732">Signal</keyword>
<dbReference type="SUPFAM" id="SSF52025">
    <property type="entry name" value="PA domain"/>
    <property type="match status" value="1"/>
</dbReference>
<feature type="active site" description="Charge relay system" evidence="7 8">
    <location>
        <position position="229"/>
    </location>
</feature>
<dbReference type="InterPro" id="IPR023827">
    <property type="entry name" value="Peptidase_S8_Asp-AS"/>
</dbReference>
<feature type="chain" id="PRO_5003467489" evidence="9">
    <location>
        <begin position="22"/>
        <end position="1625"/>
    </location>
</feature>
<evidence type="ECO:0000313" key="14">
    <source>
        <dbReference type="EMBL" id="AEP31182.1"/>
    </source>
</evidence>
<evidence type="ECO:0000256" key="3">
    <source>
        <dbReference type="ARBA" id="ARBA00022670"/>
    </source>
</evidence>
<dbReference type="HOGENOM" id="CLU_003205_0_0_6"/>
<dbReference type="GO" id="GO:0004252">
    <property type="term" value="F:serine-type endopeptidase activity"/>
    <property type="evidence" value="ECO:0007669"/>
    <property type="project" value="UniProtKB-UniRule"/>
</dbReference>
<dbReference type="InterPro" id="IPR036852">
    <property type="entry name" value="Peptidase_S8/S53_dom_sf"/>
</dbReference>
<organism evidence="14 15">
    <name type="scientific">Glaciecola nitratireducens (strain JCM 12485 / KCTC 12276 / FR1064)</name>
    <dbReference type="NCBI Taxonomy" id="1085623"/>
    <lineage>
        <taxon>Bacteria</taxon>
        <taxon>Pseudomonadati</taxon>
        <taxon>Pseudomonadota</taxon>
        <taxon>Gammaproteobacteria</taxon>
        <taxon>Alteromonadales</taxon>
        <taxon>Alteromonadaceae</taxon>
        <taxon>Brumicola</taxon>
    </lineage>
</organism>
<dbReference type="InterPro" id="IPR015500">
    <property type="entry name" value="Peptidase_S8_subtilisin-rel"/>
</dbReference>
<dbReference type="SUPFAM" id="SSF52743">
    <property type="entry name" value="Subtilisin-like"/>
    <property type="match status" value="1"/>
</dbReference>
<feature type="domain" description="PA" evidence="11">
    <location>
        <begin position="487"/>
        <end position="579"/>
    </location>
</feature>
<dbReference type="CDD" id="cd02120">
    <property type="entry name" value="PA_subtilisin_like"/>
    <property type="match status" value="1"/>
</dbReference>
<keyword evidence="5 8" id="KW-0378">Hydrolase</keyword>
<sequence>MNPKVTIAVSAALMTMSMHSAAVDLSGAANNSFDVGNNTLTASKAISVNKNSNTKVVTKQKFIPEKGLENKEYIYIVHLENDSIAMYDGGVQGLESTNPHKKFTSLDGAKRAKGGQKLDVSAPAVIAYKSFLESKQSSLLTKVAEVAGSSKVVASYKYALNGVAIRMMPAEAEAVSRLPGVKRVERDQVFTVDTDTGPTLIGAPKVWAGTATDSGVGAYGEGVVVGIIDSGINTDHRSFADISDDGFDHTNPLGSGVYLGDCAGEFAALCNDKLIGVYSYPVITGTYDDTDVFPVDLPKNGEDYGGHGTHVASTAIGNILLNVPESLPESGAVESAGIETGFVYDRISGVAPRANVISYQVCWGGRSDAGDTYGDCTGAAISAAIEDAIVDGVDVVNYSISGGGFSWGSSTELAFLAARNAGIFVATSAGNGGPGVSTTAKHAPWYTAVAAAEHGREVRYDKEIGEFTGGDTALDPITGVSNSGGITASIVYAGDYTNANDPDGDPAQCLQPFPDNTFSGEIVVCDRGAIARVDKAVNAAAGGAGGLVLANLAGGADSLNPDLYVIPGIHVSSADGDALKTWLASGENHMATITASTGVQSVNEDRVDVLAGFSSKGPGTTISTLTPTITGPGVNIYAAYADQQFGHDGHTPAAGDFNYLSGTSMSSPHLAGSAALVKSAQPTWTADNIRSALAMTATPTVKKEDGVTAGDWFDMGSGRVQVDVAVRAGLVMDETAANYEAANPNIGGEPRSLNLPSITDNNCVGSCTWTRTVTATKDGSWSVDGASILGDLGITVTPATFDLTAGQSQAVTVTVDAFNSPSDVYSFGIVNFTSASSPDLHWPVSVVASNGTVPESVTAEAKRNQDSYVLKDILAVEISEFTATSYGLTKATVVEGSAAQDSDNSDFLDDLTDGLFIATADVPEGAKRLVVTTSDSTSPDLDLFVVIDANGDGIPTSDEIVGAAATGSASERVEIELPAAGMYWMIVQNWAASAADATDTFNLNYAVVDGEVGTNLTIDAPSSIPQLTPFDIRMTWDLVDGMEGDLYFGAMDLGTSAENAGNLGLIAVDVVRGQDDVRVTASSLDRLETGDSLEFSVEVDANFTSEDRDYEVSLTLPEGVTLDEDSTDAVVEGDTLTWTLTQPSLLGAEPSYRISTNANDAMCAVPFGAGTYIDLAGFGIGLNPAIDGDGQAAVFGNRIQFLGTEYNGFTITEDGFITLGGDVGSTQYVNQLLPDTDVPNGVMAPLWRDLVADIAGGSGVTVAATGGDGIVIIEWDNMLTYYDGVNDRADFQIVVNNDAAPGTPNLVYAYTDMIHELPTVIPTTIGYENDQGTAGVTTHHVGYFGSGNTPIGDIGADAVDGALICYFLQPVPDQPTKLSFTVTVDEDNAGGPIQMLAMSSVTNIPGTATVASEVFGGVQVEGAPQTTIDGLTVADLEVTEMRELLLPGVVVEPNGDAVDILWVQVSGPAAVIAGNGLAAAKLIAPEVTEDSVVVLEMRATDSNGNFSKATANVTIKNNLAPSLRVSAPARIKEGLTINVSASATDPEGDTVTYTINGVPGSSFSTEAPSTGDETKVTFTVVATDGLNTVEQTVTVTVFNTKDGGSTGWIALLLLPLVWLRRRNMH</sequence>
<evidence type="ECO:0000256" key="1">
    <source>
        <dbReference type="ARBA" id="ARBA00011073"/>
    </source>
</evidence>
<dbReference type="STRING" id="1085623.GNIT_3087"/>
<keyword evidence="15" id="KW-1185">Reference proteome</keyword>
<feature type="domain" description="Subtilisin-like protease fibronectin type-III" evidence="13">
    <location>
        <begin position="753"/>
        <end position="845"/>
    </location>
</feature>
<evidence type="ECO:0000256" key="9">
    <source>
        <dbReference type="SAM" id="SignalP"/>
    </source>
</evidence>
<dbReference type="GO" id="GO:0006508">
    <property type="term" value="P:proteolysis"/>
    <property type="evidence" value="ECO:0007669"/>
    <property type="project" value="UniProtKB-KW"/>
</dbReference>
<accession>G4QIM7</accession>
<evidence type="ECO:0000259" key="10">
    <source>
        <dbReference type="Pfam" id="PF00082"/>
    </source>
</evidence>
<dbReference type="Pfam" id="PF05922">
    <property type="entry name" value="Inhibitor_I9"/>
    <property type="match status" value="1"/>
</dbReference>
<dbReference type="Gene3D" id="3.40.50.200">
    <property type="entry name" value="Peptidase S8/S53 domain"/>
    <property type="match status" value="1"/>
</dbReference>
<dbReference type="Gene3D" id="3.30.70.80">
    <property type="entry name" value="Peptidase S8 propeptide/proteinase inhibitor I9"/>
    <property type="match status" value="1"/>
</dbReference>
<dbReference type="EMBL" id="CP003060">
    <property type="protein sequence ID" value="AEP31182.1"/>
    <property type="molecule type" value="Genomic_DNA"/>
</dbReference>
<dbReference type="OrthoDB" id="614750at2"/>
<evidence type="ECO:0000256" key="8">
    <source>
        <dbReference type="PROSITE-ProRule" id="PRU01240"/>
    </source>
</evidence>
<reference evidence="14 15" key="1">
    <citation type="journal article" date="2011" name="J. Bacteriol.">
        <title>Complete genome sequence of seawater bacterium Glaciecola nitratireducens FR1064T.</title>
        <authorList>
            <person name="Bian F."/>
            <person name="Qin Q.L."/>
            <person name="Xie B.B."/>
            <person name="Shu Y.L."/>
            <person name="Zhang X.Y."/>
            <person name="Yu Y."/>
            <person name="Chen B."/>
            <person name="Chen X.L."/>
            <person name="Zhou B.C."/>
            <person name="Zhang Y.Z."/>
        </authorList>
    </citation>
    <scope>NUCLEOTIDE SEQUENCE [LARGE SCALE GENOMIC DNA]</scope>
    <source>
        <strain evidence="15">JCM 12485 / KCTC 12276 / FR1064</strain>
    </source>
</reference>
<dbReference type="Pfam" id="PF02225">
    <property type="entry name" value="PA"/>
    <property type="match status" value="1"/>
</dbReference>
<dbReference type="InterPro" id="IPR046450">
    <property type="entry name" value="PA_dom_sf"/>
</dbReference>